<accession>A0A921YW88</accession>
<name>A0A921YW88_MANSE</name>
<dbReference type="AlphaFoldDB" id="A0A921YW88"/>
<comment type="caution">
    <text evidence="1">The sequence shown here is derived from an EMBL/GenBank/DDBJ whole genome shotgun (WGS) entry which is preliminary data.</text>
</comment>
<sequence length="17" mass="1838">MSTFAFFVLCAQACVIS</sequence>
<dbReference type="EMBL" id="JH668342">
    <property type="protein sequence ID" value="KAG6447151.1"/>
    <property type="molecule type" value="Genomic_DNA"/>
</dbReference>
<keyword evidence="2" id="KW-1185">Reference proteome</keyword>
<feature type="non-terminal residue" evidence="1">
    <location>
        <position position="17"/>
    </location>
</feature>
<reference evidence="1" key="2">
    <citation type="submission" date="2020-12" db="EMBL/GenBank/DDBJ databases">
        <authorList>
            <person name="Kanost M."/>
        </authorList>
    </citation>
    <scope>NUCLEOTIDE SEQUENCE</scope>
</reference>
<protein>
    <submittedName>
        <fullName evidence="1">Uncharacterized protein</fullName>
    </submittedName>
</protein>
<reference evidence="1" key="1">
    <citation type="journal article" date="2016" name="Insect Biochem. Mol. Biol.">
        <title>Multifaceted biological insights from a draft genome sequence of the tobacco hornworm moth, Manduca sexta.</title>
        <authorList>
            <person name="Kanost M.R."/>
            <person name="Arrese E.L."/>
            <person name="Cao X."/>
            <person name="Chen Y.R."/>
            <person name="Chellapilla S."/>
            <person name="Goldsmith M.R."/>
            <person name="Grosse-Wilde E."/>
            <person name="Heckel D.G."/>
            <person name="Herndon N."/>
            <person name="Jiang H."/>
            <person name="Papanicolaou A."/>
            <person name="Qu J."/>
            <person name="Soulages J.L."/>
            <person name="Vogel H."/>
            <person name="Walters J."/>
            <person name="Waterhouse R.M."/>
            <person name="Ahn S.J."/>
            <person name="Almeida F.C."/>
            <person name="An C."/>
            <person name="Aqrawi P."/>
            <person name="Bretschneider A."/>
            <person name="Bryant W.B."/>
            <person name="Bucks S."/>
            <person name="Chao H."/>
            <person name="Chevignon G."/>
            <person name="Christen J.M."/>
            <person name="Clarke D.F."/>
            <person name="Dittmer N.T."/>
            <person name="Ferguson L.C.F."/>
            <person name="Garavelou S."/>
            <person name="Gordon K.H.J."/>
            <person name="Gunaratna R.T."/>
            <person name="Han Y."/>
            <person name="Hauser F."/>
            <person name="He Y."/>
            <person name="Heidel-Fischer H."/>
            <person name="Hirsh A."/>
            <person name="Hu Y."/>
            <person name="Jiang H."/>
            <person name="Kalra D."/>
            <person name="Klinner C."/>
            <person name="Konig C."/>
            <person name="Kovar C."/>
            <person name="Kroll A.R."/>
            <person name="Kuwar S.S."/>
            <person name="Lee S.L."/>
            <person name="Lehman R."/>
            <person name="Li K."/>
            <person name="Li Z."/>
            <person name="Liang H."/>
            <person name="Lovelace S."/>
            <person name="Lu Z."/>
            <person name="Mansfield J.H."/>
            <person name="McCulloch K.J."/>
            <person name="Mathew T."/>
            <person name="Morton B."/>
            <person name="Muzny D.M."/>
            <person name="Neunemann D."/>
            <person name="Ongeri F."/>
            <person name="Pauchet Y."/>
            <person name="Pu L.L."/>
            <person name="Pyrousis I."/>
            <person name="Rao X.J."/>
            <person name="Redding A."/>
            <person name="Roesel C."/>
            <person name="Sanchez-Gracia A."/>
            <person name="Schaack S."/>
            <person name="Shukla A."/>
            <person name="Tetreau G."/>
            <person name="Wang Y."/>
            <person name="Xiong G.H."/>
            <person name="Traut W."/>
            <person name="Walsh T.K."/>
            <person name="Worley K.C."/>
            <person name="Wu D."/>
            <person name="Wu W."/>
            <person name="Wu Y.Q."/>
            <person name="Zhang X."/>
            <person name="Zou Z."/>
            <person name="Zucker H."/>
            <person name="Briscoe A.D."/>
            <person name="Burmester T."/>
            <person name="Clem R.J."/>
            <person name="Feyereisen R."/>
            <person name="Grimmelikhuijzen C.J.P."/>
            <person name="Hamodrakas S.J."/>
            <person name="Hansson B.S."/>
            <person name="Huguet E."/>
            <person name="Jermiin L.S."/>
            <person name="Lan Q."/>
            <person name="Lehman H.K."/>
            <person name="Lorenzen M."/>
            <person name="Merzendorfer H."/>
            <person name="Michalopoulos I."/>
            <person name="Morton D.B."/>
            <person name="Muthukrishnan S."/>
            <person name="Oakeshott J.G."/>
            <person name="Palmer W."/>
            <person name="Park Y."/>
            <person name="Passarelli A.L."/>
            <person name="Rozas J."/>
            <person name="Schwartz L.M."/>
            <person name="Smith W."/>
            <person name="Southgate A."/>
            <person name="Vilcinskas A."/>
            <person name="Vogt R."/>
            <person name="Wang P."/>
            <person name="Werren J."/>
            <person name="Yu X.Q."/>
            <person name="Zhou J.J."/>
            <person name="Brown S.J."/>
            <person name="Scherer S.E."/>
            <person name="Richards S."/>
            <person name="Blissard G.W."/>
        </authorList>
    </citation>
    <scope>NUCLEOTIDE SEQUENCE</scope>
</reference>
<gene>
    <name evidence="1" type="ORF">O3G_MSEX004856</name>
</gene>
<dbReference type="Proteomes" id="UP000791440">
    <property type="component" value="Unassembled WGS sequence"/>
</dbReference>
<evidence type="ECO:0000313" key="2">
    <source>
        <dbReference type="Proteomes" id="UP000791440"/>
    </source>
</evidence>
<organism evidence="1 2">
    <name type="scientific">Manduca sexta</name>
    <name type="common">Tobacco hawkmoth</name>
    <name type="synonym">Tobacco hornworm</name>
    <dbReference type="NCBI Taxonomy" id="7130"/>
    <lineage>
        <taxon>Eukaryota</taxon>
        <taxon>Metazoa</taxon>
        <taxon>Ecdysozoa</taxon>
        <taxon>Arthropoda</taxon>
        <taxon>Hexapoda</taxon>
        <taxon>Insecta</taxon>
        <taxon>Pterygota</taxon>
        <taxon>Neoptera</taxon>
        <taxon>Endopterygota</taxon>
        <taxon>Lepidoptera</taxon>
        <taxon>Glossata</taxon>
        <taxon>Ditrysia</taxon>
        <taxon>Bombycoidea</taxon>
        <taxon>Sphingidae</taxon>
        <taxon>Sphinginae</taxon>
        <taxon>Sphingini</taxon>
        <taxon>Manduca</taxon>
    </lineage>
</organism>
<proteinExistence type="predicted"/>
<evidence type="ECO:0000313" key="1">
    <source>
        <dbReference type="EMBL" id="KAG6447151.1"/>
    </source>
</evidence>